<dbReference type="InterPro" id="IPR036534">
    <property type="entry name" value="GAR_dom_sf"/>
</dbReference>
<comment type="caution">
    <text evidence="6">The sequence shown here is derived from an EMBL/GenBank/DDBJ whole genome shotgun (WGS) entry which is preliminary data.</text>
</comment>
<evidence type="ECO:0000256" key="4">
    <source>
        <dbReference type="SAM" id="MobiDB-lite"/>
    </source>
</evidence>
<evidence type="ECO:0000313" key="7">
    <source>
        <dbReference type="Proteomes" id="UP000187209"/>
    </source>
</evidence>
<feature type="domain" description="GAR" evidence="5">
    <location>
        <begin position="590"/>
        <end position="660"/>
    </location>
</feature>
<dbReference type="SUPFAM" id="SSF143575">
    <property type="entry name" value="GAS2 domain-like"/>
    <property type="match status" value="1"/>
</dbReference>
<protein>
    <recommendedName>
        <fullName evidence="5">GAR domain-containing protein</fullName>
    </recommendedName>
</protein>
<dbReference type="Proteomes" id="UP000187209">
    <property type="component" value="Unassembled WGS sequence"/>
</dbReference>
<gene>
    <name evidence="6" type="ORF">SteCoe_12001</name>
</gene>
<sequence length="702" mass="79808">MEERKLFELRFELKEISGIAGGASICIVEIADYKETILGKGQVSLSLAEVVANTSMIISLYVNDKTAGQTKVSMGTLFGDTLSGKVDRWFKLKSEDYENLKIKIIANLTKLDKPKTKTTIPTRRSSKGLKEVKCPYLEKLATGKETNAEPLNDIWKYRESSMGNIIKISLEPDSPGQQETEILELGLNHVEDVSIEALHSMPGPHLKQIVKKLCDEAKHLTIIADRLPEIREEMYKRIDLRRDLEQRSQSEMEVLKEVWMKKHEKLLELQESRKATKDLVIDKQDQARKLESELDLLKAQLGDLKRENIVLNAQRIQYEDCKRVLAELEKVNQETQKKKGELQEKIDKSQSDLTEAHSRAVKDNETIRKERDDARLKIDEASKELKSTNESNEKLRKSIQQIKSKLSDLQDLKNQAKIATQAYQAESAKRDEISQKLDQLTTDLEKQSTDIYQKQQDLIANKRASVGRVSQSEVSVEKKEQEILETRKRLLEASSQKISQEQVCCIRADLDQLIADLEKMKKVHADSRVTIMRDLEAGSKILFDESSKVFSQAEKLDYMIDSIDKKADEIDDLKSRVGDVKKKNLVYVALKDDPVDVALCDYLATKEEPVPIKFVRQGGGNYLFGTKKIYIKIETGKLLVRVGGGFTSIDEFLTIYTPVELEKKDSPDASPRFSSISKSSRDSSPSSMVGRMSFSEEKSPRK</sequence>
<dbReference type="InterPro" id="IPR003108">
    <property type="entry name" value="GAR_dom"/>
</dbReference>
<evidence type="ECO:0000256" key="3">
    <source>
        <dbReference type="ARBA" id="ARBA00023212"/>
    </source>
</evidence>
<dbReference type="Pfam" id="PF02187">
    <property type="entry name" value="GAS2"/>
    <property type="match status" value="1"/>
</dbReference>
<feature type="region of interest" description="Disordered" evidence="4">
    <location>
        <begin position="663"/>
        <end position="702"/>
    </location>
</feature>
<keyword evidence="2" id="KW-0963">Cytoplasm</keyword>
<dbReference type="GO" id="GO:0008017">
    <property type="term" value="F:microtubule binding"/>
    <property type="evidence" value="ECO:0007669"/>
    <property type="project" value="InterPro"/>
</dbReference>
<evidence type="ECO:0000313" key="6">
    <source>
        <dbReference type="EMBL" id="OMJ86507.1"/>
    </source>
</evidence>
<evidence type="ECO:0000256" key="2">
    <source>
        <dbReference type="ARBA" id="ARBA00022490"/>
    </source>
</evidence>
<dbReference type="OrthoDB" id="298720at2759"/>
<proteinExistence type="predicted"/>
<accession>A0A1R2CBX5</accession>
<keyword evidence="7" id="KW-1185">Reference proteome</keyword>
<dbReference type="GO" id="GO:0005856">
    <property type="term" value="C:cytoskeleton"/>
    <property type="evidence" value="ECO:0007669"/>
    <property type="project" value="UniProtKB-SubCell"/>
</dbReference>
<name>A0A1R2CBX5_9CILI</name>
<dbReference type="PROSITE" id="PS51460">
    <property type="entry name" value="GAR"/>
    <property type="match status" value="1"/>
</dbReference>
<dbReference type="EMBL" id="MPUH01000204">
    <property type="protein sequence ID" value="OMJ86507.1"/>
    <property type="molecule type" value="Genomic_DNA"/>
</dbReference>
<feature type="compositionally biased region" description="Low complexity" evidence="4">
    <location>
        <begin position="670"/>
        <end position="687"/>
    </location>
</feature>
<dbReference type="Gene3D" id="3.30.920.20">
    <property type="entry name" value="Gas2-like domain"/>
    <property type="match status" value="1"/>
</dbReference>
<evidence type="ECO:0000256" key="1">
    <source>
        <dbReference type="ARBA" id="ARBA00004245"/>
    </source>
</evidence>
<keyword evidence="3" id="KW-0206">Cytoskeleton</keyword>
<reference evidence="6 7" key="1">
    <citation type="submission" date="2016-11" db="EMBL/GenBank/DDBJ databases">
        <title>The macronuclear genome of Stentor coeruleus: a giant cell with tiny introns.</title>
        <authorList>
            <person name="Slabodnick M."/>
            <person name="Ruby J.G."/>
            <person name="Reiff S.B."/>
            <person name="Swart E.C."/>
            <person name="Gosai S."/>
            <person name="Prabakaran S."/>
            <person name="Witkowska E."/>
            <person name="Larue G.E."/>
            <person name="Fisher S."/>
            <person name="Freeman R.M."/>
            <person name="Gunawardena J."/>
            <person name="Chu W."/>
            <person name="Stover N.A."/>
            <person name="Gregory B.D."/>
            <person name="Nowacki M."/>
            <person name="Derisi J."/>
            <person name="Roy S.W."/>
            <person name="Marshall W.F."/>
            <person name="Sood P."/>
        </authorList>
    </citation>
    <scope>NUCLEOTIDE SEQUENCE [LARGE SCALE GENOMIC DNA]</scope>
    <source>
        <strain evidence="6">WM001</strain>
    </source>
</reference>
<comment type="subcellular location">
    <subcellularLocation>
        <location evidence="1">Cytoplasm</location>
        <location evidence="1">Cytoskeleton</location>
    </subcellularLocation>
</comment>
<dbReference type="AlphaFoldDB" id="A0A1R2CBX5"/>
<evidence type="ECO:0000259" key="5">
    <source>
        <dbReference type="PROSITE" id="PS51460"/>
    </source>
</evidence>
<organism evidence="6 7">
    <name type="scientific">Stentor coeruleus</name>
    <dbReference type="NCBI Taxonomy" id="5963"/>
    <lineage>
        <taxon>Eukaryota</taxon>
        <taxon>Sar</taxon>
        <taxon>Alveolata</taxon>
        <taxon>Ciliophora</taxon>
        <taxon>Postciliodesmatophora</taxon>
        <taxon>Heterotrichea</taxon>
        <taxon>Heterotrichida</taxon>
        <taxon>Stentoridae</taxon>
        <taxon>Stentor</taxon>
    </lineage>
</organism>
<feature type="region of interest" description="Disordered" evidence="4">
    <location>
        <begin position="334"/>
        <end position="362"/>
    </location>
</feature>